<feature type="compositionally biased region" description="Gly residues" evidence="1">
    <location>
        <begin position="62"/>
        <end position="75"/>
    </location>
</feature>
<gene>
    <name evidence="4" type="ORF">AFM16_28650</name>
    <name evidence="5" type="ORF">HCX60_29175</name>
</gene>
<evidence type="ECO:0000313" key="7">
    <source>
        <dbReference type="Proteomes" id="UP000502504"/>
    </source>
</evidence>
<accession>A0AAE6YC18</accession>
<dbReference type="EMBL" id="LHQL01000014">
    <property type="protein sequence ID" value="OOQ46785.1"/>
    <property type="molecule type" value="Genomic_DNA"/>
</dbReference>
<evidence type="ECO:0000313" key="4">
    <source>
        <dbReference type="EMBL" id="OOQ46785.1"/>
    </source>
</evidence>
<feature type="signal peptide" evidence="2">
    <location>
        <begin position="1"/>
        <end position="31"/>
    </location>
</feature>
<evidence type="ECO:0000256" key="2">
    <source>
        <dbReference type="SAM" id="SignalP"/>
    </source>
</evidence>
<dbReference type="AlphaFoldDB" id="A0AAE6YC18"/>
<feature type="compositionally biased region" description="Basic and acidic residues" evidence="1">
    <location>
        <begin position="333"/>
        <end position="348"/>
    </location>
</feature>
<dbReference type="Proteomes" id="UP000502504">
    <property type="component" value="Chromosome"/>
</dbReference>
<evidence type="ECO:0000313" key="6">
    <source>
        <dbReference type="Proteomes" id="UP000190306"/>
    </source>
</evidence>
<organism evidence="5 7">
    <name type="scientific">Streptomyces antibioticus</name>
    <dbReference type="NCBI Taxonomy" id="1890"/>
    <lineage>
        <taxon>Bacteria</taxon>
        <taxon>Bacillati</taxon>
        <taxon>Actinomycetota</taxon>
        <taxon>Actinomycetes</taxon>
        <taxon>Kitasatosporales</taxon>
        <taxon>Streptomycetaceae</taxon>
        <taxon>Streptomyces</taxon>
    </lineage>
</organism>
<feature type="domain" description="Pyrrolo-quinoline quinone repeat" evidence="3">
    <location>
        <begin position="204"/>
        <end position="344"/>
    </location>
</feature>
<dbReference type="InterPro" id="IPR018391">
    <property type="entry name" value="PQQ_b-propeller_rpt"/>
</dbReference>
<dbReference type="PANTHER" id="PTHR34512:SF30">
    <property type="entry name" value="OUTER MEMBRANE PROTEIN ASSEMBLY FACTOR BAMB"/>
    <property type="match status" value="1"/>
</dbReference>
<keyword evidence="6" id="KW-1185">Reference proteome</keyword>
<reference evidence="5 7" key="2">
    <citation type="submission" date="2020-03" db="EMBL/GenBank/DDBJ databases">
        <title>Is there a link between lipid content and antibiotic production in Streptomyces?</title>
        <authorList>
            <person name="David M."/>
            <person name="Lejeune C."/>
            <person name="Abreu S."/>
            <person name="Thibessard A."/>
            <person name="Leblond P."/>
            <person name="Chaminade P."/>
            <person name="Virolle M.-J."/>
        </authorList>
    </citation>
    <scope>NUCLEOTIDE SEQUENCE [LARGE SCALE GENOMIC DNA]</scope>
    <source>
        <strain evidence="5 7">DSM 41481</strain>
    </source>
</reference>
<evidence type="ECO:0000313" key="5">
    <source>
        <dbReference type="EMBL" id="QIT47088.1"/>
    </source>
</evidence>
<feature type="region of interest" description="Disordered" evidence="1">
    <location>
        <begin position="37"/>
        <end position="82"/>
    </location>
</feature>
<dbReference type="SMART" id="SM00564">
    <property type="entry name" value="PQQ"/>
    <property type="match status" value="4"/>
</dbReference>
<sequence length="422" mass="44437">MAQGTTSTTGRTSRRRLLRLTGGALALGALAVGATGCRNDAQDTTGGGTGSGGTGKDKGKGTDSGTGGKGSGGTDAAGAPKPLWTKSVSAETYGNNDELVAVAGVVIASGAPLDALDGKTGRPRWTLKNGATPGAPLLIGDDTLYLASSAYDGTVSGHDPATGKETWRGRLGKEYRQPRPVAVDDKQVYVIAEILEADGSSHTNVIAALDSGTGRVAWKEQRDLGTEQTGVHTAVRDRFLVYTDLKKNLTVRDTATGRQVWTHKTTSTNYGVFALHGDLVIVPQGRVLQAFALADGAEKWSLKTDEFATFKEPTVLGDTLYIADSNRTLRSVDPRTGKENWRSEDLSEKGAQPPRQFLEAGGTLYGATDLDEGGGIHAFDPKTGTLRWTFNDKSGDFHAWLMATDGTHVFALHGTKLHALPA</sequence>
<feature type="region of interest" description="Disordered" evidence="1">
    <location>
        <begin position="333"/>
        <end position="353"/>
    </location>
</feature>
<feature type="compositionally biased region" description="Gly residues" evidence="1">
    <location>
        <begin position="45"/>
        <end position="54"/>
    </location>
</feature>
<proteinExistence type="predicted"/>
<dbReference type="RefSeq" id="WP_078635185.1">
    <property type="nucleotide sequence ID" value="NZ_CM007717.1"/>
</dbReference>
<dbReference type="Gene3D" id="2.40.10.480">
    <property type="match status" value="1"/>
</dbReference>
<dbReference type="EMBL" id="CP050692">
    <property type="protein sequence ID" value="QIT47088.1"/>
    <property type="molecule type" value="Genomic_DNA"/>
</dbReference>
<keyword evidence="2" id="KW-0732">Signal</keyword>
<protein>
    <submittedName>
        <fullName evidence="5">PQQ-binding-like beta-propeller repeat protein</fullName>
    </submittedName>
</protein>
<evidence type="ECO:0000256" key="1">
    <source>
        <dbReference type="SAM" id="MobiDB-lite"/>
    </source>
</evidence>
<dbReference type="SUPFAM" id="SSF50998">
    <property type="entry name" value="Quinoprotein alcohol dehydrogenase-like"/>
    <property type="match status" value="1"/>
</dbReference>
<feature type="chain" id="PRO_5042047753" evidence="2">
    <location>
        <begin position="32"/>
        <end position="422"/>
    </location>
</feature>
<feature type="domain" description="Pyrrolo-quinoline quinone repeat" evidence="3">
    <location>
        <begin position="81"/>
        <end position="191"/>
    </location>
</feature>
<dbReference type="Proteomes" id="UP000190306">
    <property type="component" value="Chromosome"/>
</dbReference>
<evidence type="ECO:0000259" key="3">
    <source>
        <dbReference type="Pfam" id="PF13360"/>
    </source>
</evidence>
<dbReference type="Gene3D" id="2.130.10.10">
    <property type="entry name" value="YVTN repeat-like/Quinoprotein amine dehydrogenase"/>
    <property type="match status" value="1"/>
</dbReference>
<dbReference type="InterPro" id="IPR011047">
    <property type="entry name" value="Quinoprotein_ADH-like_sf"/>
</dbReference>
<dbReference type="Pfam" id="PF13360">
    <property type="entry name" value="PQQ_2"/>
    <property type="match status" value="2"/>
</dbReference>
<reference evidence="4 6" key="1">
    <citation type="submission" date="2015-07" db="EMBL/GenBank/DDBJ databases">
        <title>Draft Genome Sequence of Streptomyces antibioticus, IMRU 3720 reveals insights in the evolution of actinomycin biosynthetic gene clusters in Streptomyces.</title>
        <authorList>
            <person name="Crnovcic I."/>
            <person name="Ruckert C."/>
            <person name="Kalinowksi J."/>
            <person name="Keller U."/>
        </authorList>
    </citation>
    <scope>NUCLEOTIDE SEQUENCE [LARGE SCALE GENOMIC DNA]</scope>
    <source>
        <strain evidence="4 6">DSM 41481</strain>
    </source>
</reference>
<dbReference type="InterPro" id="IPR002372">
    <property type="entry name" value="PQQ_rpt_dom"/>
</dbReference>
<dbReference type="PANTHER" id="PTHR34512">
    <property type="entry name" value="CELL SURFACE PROTEIN"/>
    <property type="match status" value="1"/>
</dbReference>
<name>A0AAE6YC18_STRAT</name>
<dbReference type="InterPro" id="IPR015943">
    <property type="entry name" value="WD40/YVTN_repeat-like_dom_sf"/>
</dbReference>
<dbReference type="PROSITE" id="PS51318">
    <property type="entry name" value="TAT"/>
    <property type="match status" value="1"/>
</dbReference>
<dbReference type="InterPro" id="IPR006311">
    <property type="entry name" value="TAT_signal"/>
</dbReference>